<gene>
    <name evidence="1" type="ORF">ISN44_As01g024190</name>
</gene>
<dbReference type="EMBL" id="JAEFBJ010000001">
    <property type="protein sequence ID" value="KAG7655332.1"/>
    <property type="molecule type" value="Genomic_DNA"/>
</dbReference>
<name>A0A8T2H8I1_ARASU</name>
<reference evidence="1 2" key="1">
    <citation type="submission" date="2020-12" db="EMBL/GenBank/DDBJ databases">
        <title>Concerted genomic and epigenomic changes stabilize Arabidopsis allopolyploids.</title>
        <authorList>
            <person name="Chen Z."/>
        </authorList>
    </citation>
    <scope>NUCLEOTIDE SEQUENCE [LARGE SCALE GENOMIC DNA]</scope>
    <source>
        <strain evidence="1">As9502</strain>
        <tissue evidence="1">Leaf</tissue>
    </source>
</reference>
<evidence type="ECO:0000313" key="1">
    <source>
        <dbReference type="EMBL" id="KAG7655332.1"/>
    </source>
</evidence>
<proteinExistence type="predicted"/>
<protein>
    <submittedName>
        <fullName evidence="1">Uncharacterized protein</fullName>
    </submittedName>
</protein>
<keyword evidence="2" id="KW-1185">Reference proteome</keyword>
<sequence length="47" mass="5301">MGVKFCIMFLCICEYPLDWAILSMRAMLCCLTYCGPHVVAMTLTYSG</sequence>
<comment type="caution">
    <text evidence="1">The sequence shown here is derived from an EMBL/GenBank/DDBJ whole genome shotgun (WGS) entry which is preliminary data.</text>
</comment>
<dbReference type="Proteomes" id="UP000694251">
    <property type="component" value="Chromosome 1"/>
</dbReference>
<evidence type="ECO:0000313" key="2">
    <source>
        <dbReference type="Proteomes" id="UP000694251"/>
    </source>
</evidence>
<accession>A0A8T2H8I1</accession>
<dbReference type="AlphaFoldDB" id="A0A8T2H8I1"/>
<organism evidence="1 2">
    <name type="scientific">Arabidopsis suecica</name>
    <name type="common">Swedish thale-cress</name>
    <name type="synonym">Cardaminopsis suecica</name>
    <dbReference type="NCBI Taxonomy" id="45249"/>
    <lineage>
        <taxon>Eukaryota</taxon>
        <taxon>Viridiplantae</taxon>
        <taxon>Streptophyta</taxon>
        <taxon>Embryophyta</taxon>
        <taxon>Tracheophyta</taxon>
        <taxon>Spermatophyta</taxon>
        <taxon>Magnoliopsida</taxon>
        <taxon>eudicotyledons</taxon>
        <taxon>Gunneridae</taxon>
        <taxon>Pentapetalae</taxon>
        <taxon>rosids</taxon>
        <taxon>malvids</taxon>
        <taxon>Brassicales</taxon>
        <taxon>Brassicaceae</taxon>
        <taxon>Camelineae</taxon>
        <taxon>Arabidopsis</taxon>
    </lineage>
</organism>